<keyword evidence="2" id="KW-1185">Reference proteome</keyword>
<protein>
    <recommendedName>
        <fullName evidence="3">DUF4219 domain-containing protein</fullName>
    </recommendedName>
</protein>
<reference evidence="1" key="1">
    <citation type="submission" date="2021-03" db="EMBL/GenBank/DDBJ databases">
        <title>Draft genome sequence of rust myrtle Austropuccinia psidii MF-1, a brazilian biotype.</title>
        <authorList>
            <person name="Quecine M.C."/>
            <person name="Pachon D.M.R."/>
            <person name="Bonatelli M.L."/>
            <person name="Correr F.H."/>
            <person name="Franceschini L.M."/>
            <person name="Leite T.F."/>
            <person name="Margarido G.R.A."/>
            <person name="Almeida C.A."/>
            <person name="Ferrarezi J.A."/>
            <person name="Labate C.A."/>
        </authorList>
    </citation>
    <scope>NUCLEOTIDE SEQUENCE</scope>
    <source>
        <strain evidence="1">MF-1</strain>
    </source>
</reference>
<gene>
    <name evidence="1" type="ORF">O181_114527</name>
</gene>
<sequence length="109" mass="12396">MPTESSDNITDNKDTISIPVLNGSNYGHWILGMKIHIRSRDLLEVCKIPIAEESTPSVVNKWTKACYNAIDSITTRINEKAFRVVNEETYVKAYLLWSKITDQYASKCV</sequence>
<evidence type="ECO:0000313" key="1">
    <source>
        <dbReference type="EMBL" id="MBW0574812.1"/>
    </source>
</evidence>
<comment type="caution">
    <text evidence="1">The sequence shown here is derived from an EMBL/GenBank/DDBJ whole genome shotgun (WGS) entry which is preliminary data.</text>
</comment>
<proteinExistence type="predicted"/>
<evidence type="ECO:0000313" key="2">
    <source>
        <dbReference type="Proteomes" id="UP000765509"/>
    </source>
</evidence>
<dbReference type="AlphaFoldDB" id="A0A9Q3K5R5"/>
<dbReference type="EMBL" id="AVOT02094988">
    <property type="protein sequence ID" value="MBW0574812.1"/>
    <property type="molecule type" value="Genomic_DNA"/>
</dbReference>
<evidence type="ECO:0008006" key="3">
    <source>
        <dbReference type="Google" id="ProtNLM"/>
    </source>
</evidence>
<organism evidence="1 2">
    <name type="scientific">Austropuccinia psidii MF-1</name>
    <dbReference type="NCBI Taxonomy" id="1389203"/>
    <lineage>
        <taxon>Eukaryota</taxon>
        <taxon>Fungi</taxon>
        <taxon>Dikarya</taxon>
        <taxon>Basidiomycota</taxon>
        <taxon>Pucciniomycotina</taxon>
        <taxon>Pucciniomycetes</taxon>
        <taxon>Pucciniales</taxon>
        <taxon>Sphaerophragmiaceae</taxon>
        <taxon>Austropuccinia</taxon>
    </lineage>
</organism>
<dbReference type="Proteomes" id="UP000765509">
    <property type="component" value="Unassembled WGS sequence"/>
</dbReference>
<accession>A0A9Q3K5R5</accession>
<name>A0A9Q3K5R5_9BASI</name>